<reference evidence="3 8" key="2">
    <citation type="submission" date="2020-06" db="EMBL/GenBank/DDBJ databases">
        <title>Crossreactivity between MHC class I-restricted antigens from cancer cells and an enterococcal bacteriophage.</title>
        <authorList>
            <person name="Fluckiger A."/>
            <person name="Daillere R."/>
            <person name="Sassi M."/>
            <person name="Cattoir V."/>
            <person name="Kroemer G."/>
            <person name="Zitvogel L."/>
        </authorList>
    </citation>
    <scope>NUCLEOTIDE SEQUENCE [LARGE SCALE GENOMIC DNA]</scope>
    <source>
        <strain evidence="3 8">EG4</strain>
    </source>
</reference>
<dbReference type="Pfam" id="PF02384">
    <property type="entry name" value="N6_Mtase"/>
    <property type="match status" value="1"/>
</dbReference>
<keyword evidence="5" id="KW-0808">Transferase</keyword>
<dbReference type="InterPro" id="IPR029063">
    <property type="entry name" value="SAM-dependent_MTases_sf"/>
</dbReference>
<evidence type="ECO:0000313" key="4">
    <source>
        <dbReference type="EMBL" id="MDL4936994.1"/>
    </source>
</evidence>
<dbReference type="Proteomes" id="UP001241571">
    <property type="component" value="Unassembled WGS sequence"/>
</dbReference>
<dbReference type="EMBL" id="CP050485">
    <property type="protein sequence ID" value="QOG25997.1"/>
    <property type="molecule type" value="Genomic_DNA"/>
</dbReference>
<dbReference type="InterPro" id="IPR003356">
    <property type="entry name" value="DNA_methylase_A-5"/>
</dbReference>
<sequence>MSPEKMEESFHLSLEAIQVLQNALETSYLDAYIETIENFIDQYRVRVIDGVPSEADAQRLEAIYKKLEQIPLTAEERRKLAQLLLLKGGQTEHLQPNHQLTPDSIGFLFVYLIEQLTPAKQQTKILDLSVGMGNLVLTLLLNLQLAQRDVQATGVDIDETLLSVAAATSEWTQAPLHLFHQDGLQELLIDPMDIAVSDLPVGYYPQDEKAASFLTSAPEGEGHSFAHHLLMEQAMNYVKEDGYGLFLAPANFMETEQSDYLKKWLNEKVYLQGIIQLPDELFKNERSRKSIVLIQNHGATSKQAPVLLAKLASLKEPKNIKKFFEQFEAWKASNL</sequence>
<reference evidence="6 7" key="1">
    <citation type="submission" date="2020-03" db="EMBL/GenBank/DDBJ databases">
        <title>Characterization of ganglioside-mimicking enterococci.</title>
        <authorList>
            <person name="Patry R.T."/>
            <person name="Nothaft H."/>
            <person name="Bridger R."/>
            <person name="Shajahan A."/>
            <person name="Huynh S."/>
            <person name="Sanchez S."/>
            <person name="Azadi P."/>
            <person name="Cooper K."/>
            <person name="Miller W.G."/>
            <person name="Parker C.T."/>
            <person name="Wells L."/>
            <person name="Szymanski C.M."/>
        </authorList>
    </citation>
    <scope>NUCLEOTIDE SEQUENCE [LARGE SCALE GENOMIC DNA]</scope>
    <source>
        <strain evidence="6 7">EGM181</strain>
    </source>
</reference>
<dbReference type="PANTHER" id="PTHR41313:SF1">
    <property type="entry name" value="DNA METHYLASE ADENINE-SPECIFIC DOMAIN-CONTAINING PROTEIN"/>
    <property type="match status" value="1"/>
</dbReference>
<dbReference type="Pfam" id="PF21106">
    <property type="entry name" value="YtxK_like"/>
    <property type="match status" value="1"/>
</dbReference>
<dbReference type="InterPro" id="IPR052933">
    <property type="entry name" value="DNA_Protect_Modify"/>
</dbReference>
<evidence type="ECO:0000313" key="3">
    <source>
        <dbReference type="EMBL" id="MBA0971984.1"/>
    </source>
</evidence>
<dbReference type="Gene3D" id="1.10.150.470">
    <property type="match status" value="1"/>
</dbReference>
<evidence type="ECO:0000313" key="10">
    <source>
        <dbReference type="Proteomes" id="UP001241571"/>
    </source>
</evidence>
<dbReference type="RefSeq" id="WP_003128442.1">
    <property type="nucleotide sequence ID" value="NZ_BSYC01000002.1"/>
</dbReference>
<feature type="domain" description="YtxK-like N-terminal helical" evidence="2">
    <location>
        <begin position="10"/>
        <end position="88"/>
    </location>
</feature>
<evidence type="ECO:0000259" key="1">
    <source>
        <dbReference type="Pfam" id="PF02384"/>
    </source>
</evidence>
<protein>
    <submittedName>
        <fullName evidence="5">Class I SAM-dependent methyltransferase</fullName>
    </submittedName>
</protein>
<gene>
    <name evidence="6" type="ORF">EGM181_01300</name>
    <name evidence="3" type="ORF">HWH42_05130</name>
    <name evidence="5" type="ORF">P7E30_12505</name>
    <name evidence="4" type="ORF">QRX88_14905</name>
</gene>
<evidence type="ECO:0000313" key="6">
    <source>
        <dbReference type="EMBL" id="QOG25997.1"/>
    </source>
</evidence>
<dbReference type="GeneID" id="93222435"/>
<dbReference type="Proteomes" id="UP001183682">
    <property type="component" value="Unassembled WGS sequence"/>
</dbReference>
<dbReference type="EMBL" id="JARPZN010000009">
    <property type="protein sequence ID" value="MDT2691018.1"/>
    <property type="molecule type" value="Genomic_DNA"/>
</dbReference>
<feature type="domain" description="DNA methylase adenine-specific" evidence="1">
    <location>
        <begin position="101"/>
        <end position="318"/>
    </location>
</feature>
<dbReference type="PIRSF" id="PIRSF026567">
    <property type="entry name" value="Adenine_mtase_bact_prd"/>
    <property type="match status" value="1"/>
</dbReference>
<dbReference type="SUPFAM" id="SSF53335">
    <property type="entry name" value="S-adenosyl-L-methionine-dependent methyltransferases"/>
    <property type="match status" value="1"/>
</dbReference>
<keyword evidence="5" id="KW-0489">Methyltransferase</keyword>
<dbReference type="InterPro" id="IPR016843">
    <property type="entry name" value="S-AdoMet-dep_Ade-MeTrfase_prd"/>
</dbReference>
<dbReference type="GO" id="GO:0032259">
    <property type="term" value="P:methylation"/>
    <property type="evidence" value="ECO:0007669"/>
    <property type="project" value="UniProtKB-KW"/>
</dbReference>
<dbReference type="Proteomes" id="UP000516696">
    <property type="component" value="Chromosome"/>
</dbReference>
<dbReference type="EMBL" id="JASUBT010000012">
    <property type="protein sequence ID" value="MDL4936994.1"/>
    <property type="molecule type" value="Genomic_DNA"/>
</dbReference>
<evidence type="ECO:0000259" key="2">
    <source>
        <dbReference type="Pfam" id="PF21106"/>
    </source>
</evidence>
<dbReference type="Proteomes" id="UP000571857">
    <property type="component" value="Unassembled WGS sequence"/>
</dbReference>
<evidence type="ECO:0000313" key="7">
    <source>
        <dbReference type="Proteomes" id="UP000516696"/>
    </source>
</evidence>
<evidence type="ECO:0000313" key="5">
    <source>
        <dbReference type="EMBL" id="MDT2691018.1"/>
    </source>
</evidence>
<dbReference type="PANTHER" id="PTHR41313">
    <property type="entry name" value="ADENINE-SPECIFIC METHYLTRANSFERASE"/>
    <property type="match status" value="1"/>
</dbReference>
<evidence type="ECO:0000313" key="8">
    <source>
        <dbReference type="Proteomes" id="UP000571857"/>
    </source>
</evidence>
<dbReference type="CDD" id="cd02440">
    <property type="entry name" value="AdoMet_MTases"/>
    <property type="match status" value="1"/>
</dbReference>
<dbReference type="EMBL" id="JABXJK010000013">
    <property type="protein sequence ID" value="MBA0971984.1"/>
    <property type="molecule type" value="Genomic_DNA"/>
</dbReference>
<reference evidence="4 10" key="4">
    <citation type="submission" date="2023-06" db="EMBL/GenBank/DDBJ databases">
        <title>Acute promotion of culturable opportunistic pathogens and persistent increase of antibiotic resistance following antibiotic exposure in mouse gut microbiota.</title>
        <authorList>
            <person name="Li L."/>
            <person name="Wang B."/>
            <person name="Sun Y."/>
            <person name="Wang M."/>
            <person name="Xu H."/>
        </authorList>
    </citation>
    <scope>NUCLEOTIDE SEQUENCE [LARGE SCALE GENOMIC DNA]</scope>
    <source>
        <strain evidence="4 10">CRI2_2</strain>
    </source>
</reference>
<dbReference type="GO" id="GO:0008170">
    <property type="term" value="F:N-methyltransferase activity"/>
    <property type="evidence" value="ECO:0007669"/>
    <property type="project" value="InterPro"/>
</dbReference>
<dbReference type="GO" id="GO:0003677">
    <property type="term" value="F:DNA binding"/>
    <property type="evidence" value="ECO:0007669"/>
    <property type="project" value="InterPro"/>
</dbReference>
<reference evidence="5" key="3">
    <citation type="submission" date="2023-03" db="EMBL/GenBank/DDBJ databases">
        <authorList>
            <person name="Shen W."/>
            <person name="Cai J."/>
        </authorList>
    </citation>
    <scope>NUCLEOTIDE SEQUENCE</scope>
    <source>
        <strain evidence="5">K69-2</strain>
    </source>
</reference>
<organism evidence="5 9">
    <name type="scientific">Enterococcus gallinarum</name>
    <dbReference type="NCBI Taxonomy" id="1353"/>
    <lineage>
        <taxon>Bacteria</taxon>
        <taxon>Bacillati</taxon>
        <taxon>Bacillota</taxon>
        <taxon>Bacilli</taxon>
        <taxon>Lactobacillales</taxon>
        <taxon>Enterococcaceae</taxon>
        <taxon>Enterococcus</taxon>
    </lineage>
</organism>
<dbReference type="AlphaFoldDB" id="A0A1V8Z3Y0"/>
<dbReference type="InterPro" id="IPR048375">
    <property type="entry name" value="YtxK-like_N"/>
</dbReference>
<accession>A0A1V8Z3Y0</accession>
<dbReference type="Gene3D" id="3.40.50.150">
    <property type="entry name" value="Vaccinia Virus protein VP39"/>
    <property type="match status" value="1"/>
</dbReference>
<proteinExistence type="predicted"/>
<name>A0A1V8Z3Y0_ENTGA</name>
<evidence type="ECO:0000313" key="9">
    <source>
        <dbReference type="Proteomes" id="UP001183682"/>
    </source>
</evidence>